<dbReference type="EMBL" id="CAJJDO010000065">
    <property type="protein sequence ID" value="CAD8176622.1"/>
    <property type="molecule type" value="Genomic_DNA"/>
</dbReference>
<keyword evidence="1" id="KW-0472">Membrane</keyword>
<keyword evidence="3" id="KW-1185">Reference proteome</keyword>
<accession>A0A8S1VM12</accession>
<evidence type="ECO:0000313" key="3">
    <source>
        <dbReference type="Proteomes" id="UP000689195"/>
    </source>
</evidence>
<organism evidence="2 3">
    <name type="scientific">Paramecium pentaurelia</name>
    <dbReference type="NCBI Taxonomy" id="43138"/>
    <lineage>
        <taxon>Eukaryota</taxon>
        <taxon>Sar</taxon>
        <taxon>Alveolata</taxon>
        <taxon>Ciliophora</taxon>
        <taxon>Intramacronucleata</taxon>
        <taxon>Oligohymenophorea</taxon>
        <taxon>Peniculida</taxon>
        <taxon>Parameciidae</taxon>
        <taxon>Paramecium</taxon>
    </lineage>
</organism>
<gene>
    <name evidence="2" type="ORF">PPENT_87.1.T0650174</name>
</gene>
<feature type="transmembrane region" description="Helical" evidence="1">
    <location>
        <begin position="30"/>
        <end position="47"/>
    </location>
</feature>
<dbReference type="Proteomes" id="UP000689195">
    <property type="component" value="Unassembled WGS sequence"/>
</dbReference>
<keyword evidence="1" id="KW-0812">Transmembrane</keyword>
<evidence type="ECO:0000313" key="2">
    <source>
        <dbReference type="EMBL" id="CAD8176622.1"/>
    </source>
</evidence>
<evidence type="ECO:0000256" key="1">
    <source>
        <dbReference type="SAM" id="Phobius"/>
    </source>
</evidence>
<reference evidence="2" key="1">
    <citation type="submission" date="2021-01" db="EMBL/GenBank/DDBJ databases">
        <authorList>
            <consortium name="Genoscope - CEA"/>
            <person name="William W."/>
        </authorList>
    </citation>
    <scope>NUCLEOTIDE SEQUENCE</scope>
</reference>
<name>A0A8S1VM12_9CILI</name>
<sequence length="79" mass="9382">MSKKTKMIKQELEQCNNSLQHKNIKIDTKNVLMILMAIINLMINLEIAQSKEEVLQKKVFAIIWVLFILLIHYFHVNMK</sequence>
<feature type="transmembrane region" description="Helical" evidence="1">
    <location>
        <begin position="59"/>
        <end position="76"/>
    </location>
</feature>
<protein>
    <submittedName>
        <fullName evidence="2">Uncharacterized protein</fullName>
    </submittedName>
</protein>
<dbReference type="AlphaFoldDB" id="A0A8S1VM12"/>
<keyword evidence="1" id="KW-1133">Transmembrane helix</keyword>
<proteinExistence type="predicted"/>
<comment type="caution">
    <text evidence="2">The sequence shown here is derived from an EMBL/GenBank/DDBJ whole genome shotgun (WGS) entry which is preliminary data.</text>
</comment>